<accession>A0ACB8T4Z5</accession>
<gene>
    <name evidence="1" type="ORF">BV25DRAFT_1823890</name>
</gene>
<reference evidence="1" key="1">
    <citation type="submission" date="2021-03" db="EMBL/GenBank/DDBJ databases">
        <authorList>
            <consortium name="DOE Joint Genome Institute"/>
            <person name="Ahrendt S."/>
            <person name="Looney B.P."/>
            <person name="Miyauchi S."/>
            <person name="Morin E."/>
            <person name="Drula E."/>
            <person name="Courty P.E."/>
            <person name="Chicoki N."/>
            <person name="Fauchery L."/>
            <person name="Kohler A."/>
            <person name="Kuo A."/>
            <person name="Labutti K."/>
            <person name="Pangilinan J."/>
            <person name="Lipzen A."/>
            <person name="Riley R."/>
            <person name="Andreopoulos W."/>
            <person name="He G."/>
            <person name="Johnson J."/>
            <person name="Barry K.W."/>
            <person name="Grigoriev I.V."/>
            <person name="Nagy L."/>
            <person name="Hibbett D."/>
            <person name="Henrissat B."/>
            <person name="Matheny P.B."/>
            <person name="Labbe J."/>
            <person name="Martin F."/>
        </authorList>
    </citation>
    <scope>NUCLEOTIDE SEQUENCE</scope>
    <source>
        <strain evidence="1">HHB10654</strain>
    </source>
</reference>
<comment type="caution">
    <text evidence="1">The sequence shown here is derived from an EMBL/GenBank/DDBJ whole genome shotgun (WGS) entry which is preliminary data.</text>
</comment>
<dbReference type="EMBL" id="MU277201">
    <property type="protein sequence ID" value="KAI0063830.1"/>
    <property type="molecule type" value="Genomic_DNA"/>
</dbReference>
<evidence type="ECO:0000313" key="1">
    <source>
        <dbReference type="EMBL" id="KAI0063830.1"/>
    </source>
</evidence>
<sequence>MLRSITSRTLGRSTPLSSTSANSSSLDQFIPAPEGVLNSCYLIKEKLGEGFNSTVWLATHTKSSSLVAVKIVTASVTRQQGDRYNELQLLRRIKSVRWRSRHPGCDKTLTLLNNFYTAGGHHLCIVTELLGTSLNTVRKYYEGKKLPAPLLKPILGELLSALDFLHRKCKIVHTDIKFDNILFTANIGPSNLRDIPINNVKLIDFGAAASCDGKHADVIQPFALRAPEVIIRAGWGPSADIWNLGCLVYELLTGRWLFCPERGENYNAEQDHLAQMEAMMSEEFPKLFVVSGKRSPEFFDVTANSTVVLRVKAPDSLNIEDSLKAYGDLPEEELTSYVSLLQSMLRLRPLDRLTAKKLLEDRWLMDI</sequence>
<name>A0ACB8T4Z5_9AGAM</name>
<dbReference type="Proteomes" id="UP000814140">
    <property type="component" value="Unassembled WGS sequence"/>
</dbReference>
<evidence type="ECO:0000313" key="2">
    <source>
        <dbReference type="Proteomes" id="UP000814140"/>
    </source>
</evidence>
<reference evidence="1" key="2">
    <citation type="journal article" date="2022" name="New Phytol.">
        <title>Evolutionary transition to the ectomycorrhizal habit in the genomes of a hyperdiverse lineage of mushroom-forming fungi.</title>
        <authorList>
            <person name="Looney B."/>
            <person name="Miyauchi S."/>
            <person name="Morin E."/>
            <person name="Drula E."/>
            <person name="Courty P.E."/>
            <person name="Kohler A."/>
            <person name="Kuo A."/>
            <person name="LaButti K."/>
            <person name="Pangilinan J."/>
            <person name="Lipzen A."/>
            <person name="Riley R."/>
            <person name="Andreopoulos W."/>
            <person name="He G."/>
            <person name="Johnson J."/>
            <person name="Nolan M."/>
            <person name="Tritt A."/>
            <person name="Barry K.W."/>
            <person name="Grigoriev I.V."/>
            <person name="Nagy L.G."/>
            <person name="Hibbett D."/>
            <person name="Henrissat B."/>
            <person name="Matheny P.B."/>
            <person name="Labbe J."/>
            <person name="Martin F.M."/>
        </authorList>
    </citation>
    <scope>NUCLEOTIDE SEQUENCE</scope>
    <source>
        <strain evidence="1">HHB10654</strain>
    </source>
</reference>
<protein>
    <submittedName>
        <fullName evidence="1">Kinase-like protein</fullName>
    </submittedName>
</protein>
<proteinExistence type="predicted"/>
<organism evidence="1 2">
    <name type="scientific">Artomyces pyxidatus</name>
    <dbReference type="NCBI Taxonomy" id="48021"/>
    <lineage>
        <taxon>Eukaryota</taxon>
        <taxon>Fungi</taxon>
        <taxon>Dikarya</taxon>
        <taxon>Basidiomycota</taxon>
        <taxon>Agaricomycotina</taxon>
        <taxon>Agaricomycetes</taxon>
        <taxon>Russulales</taxon>
        <taxon>Auriscalpiaceae</taxon>
        <taxon>Artomyces</taxon>
    </lineage>
</organism>
<keyword evidence="2" id="KW-1185">Reference proteome</keyword>